<dbReference type="Gene3D" id="3.40.50.150">
    <property type="entry name" value="Vaccinia Virus protein VP39"/>
    <property type="match status" value="1"/>
</dbReference>
<evidence type="ECO:0000256" key="7">
    <source>
        <dbReference type="SAM" id="MobiDB-lite"/>
    </source>
</evidence>
<gene>
    <name evidence="6" type="primary">rsmH</name>
    <name evidence="8" type="ORF">A3A71_01690</name>
</gene>
<name>A0A1F5EBH7_9BACT</name>
<comment type="caution">
    <text evidence="8">The sequence shown here is derived from an EMBL/GenBank/DDBJ whole genome shotgun (WGS) entry which is preliminary data.</text>
</comment>
<evidence type="ECO:0000256" key="5">
    <source>
        <dbReference type="ARBA" id="ARBA00022691"/>
    </source>
</evidence>
<feature type="binding site" evidence="6">
    <location>
        <position position="82"/>
    </location>
    <ligand>
        <name>S-adenosyl-L-methionine</name>
        <dbReference type="ChEBI" id="CHEBI:59789"/>
    </ligand>
</feature>
<feature type="binding site" evidence="6">
    <location>
        <position position="55"/>
    </location>
    <ligand>
        <name>S-adenosyl-L-methionine</name>
        <dbReference type="ChEBI" id="CHEBI:59789"/>
    </ligand>
</feature>
<keyword evidence="5 6" id="KW-0949">S-adenosyl-L-methionine</keyword>
<evidence type="ECO:0000256" key="2">
    <source>
        <dbReference type="ARBA" id="ARBA00022552"/>
    </source>
</evidence>
<comment type="function">
    <text evidence="6">Specifically methylates the N4 position of cytidine in position 1402 (C1402) of 16S rRNA.</text>
</comment>
<dbReference type="NCBIfam" id="TIGR00006">
    <property type="entry name" value="16S rRNA (cytosine(1402)-N(4))-methyltransferase RsmH"/>
    <property type="match status" value="1"/>
</dbReference>
<keyword evidence="3 6" id="KW-0489">Methyltransferase</keyword>
<evidence type="ECO:0000256" key="3">
    <source>
        <dbReference type="ARBA" id="ARBA00022603"/>
    </source>
</evidence>
<dbReference type="PANTHER" id="PTHR11265:SF0">
    <property type="entry name" value="12S RRNA N4-METHYLCYTIDINE METHYLTRANSFERASE"/>
    <property type="match status" value="1"/>
</dbReference>
<dbReference type="STRING" id="1797471.A3A71_01690"/>
<evidence type="ECO:0000313" key="9">
    <source>
        <dbReference type="Proteomes" id="UP000177481"/>
    </source>
</evidence>
<keyword evidence="6" id="KW-0963">Cytoplasm</keyword>
<feature type="binding site" evidence="6">
    <location>
        <position position="105"/>
    </location>
    <ligand>
        <name>S-adenosyl-L-methionine</name>
        <dbReference type="ChEBI" id="CHEBI:59789"/>
    </ligand>
</feature>
<dbReference type="EMBL" id="MEZX01000002">
    <property type="protein sequence ID" value="OGD64745.1"/>
    <property type="molecule type" value="Genomic_DNA"/>
</dbReference>
<dbReference type="SUPFAM" id="SSF81799">
    <property type="entry name" value="Putative methyltransferase TM0872, insert domain"/>
    <property type="match status" value="1"/>
</dbReference>
<comment type="catalytic activity">
    <reaction evidence="6">
        <text>cytidine(1402) in 16S rRNA + S-adenosyl-L-methionine = N(4)-methylcytidine(1402) in 16S rRNA + S-adenosyl-L-homocysteine + H(+)</text>
        <dbReference type="Rhea" id="RHEA:42928"/>
        <dbReference type="Rhea" id="RHEA-COMP:10286"/>
        <dbReference type="Rhea" id="RHEA-COMP:10287"/>
        <dbReference type="ChEBI" id="CHEBI:15378"/>
        <dbReference type="ChEBI" id="CHEBI:57856"/>
        <dbReference type="ChEBI" id="CHEBI:59789"/>
        <dbReference type="ChEBI" id="CHEBI:74506"/>
        <dbReference type="ChEBI" id="CHEBI:82748"/>
        <dbReference type="EC" id="2.1.1.199"/>
    </reaction>
</comment>
<dbReference type="InterPro" id="IPR002903">
    <property type="entry name" value="RsmH"/>
</dbReference>
<dbReference type="HAMAP" id="MF_01007">
    <property type="entry name" value="16SrRNA_methyltr_H"/>
    <property type="match status" value="1"/>
</dbReference>
<protein>
    <recommendedName>
        <fullName evidence="6">Ribosomal RNA small subunit methyltransferase H</fullName>
        <ecNumber evidence="6">2.1.1.199</ecNumber>
    </recommendedName>
    <alternativeName>
        <fullName evidence="6">16S rRNA m(4)C1402 methyltransferase</fullName>
    </alternativeName>
    <alternativeName>
        <fullName evidence="6">rRNA (cytosine-N(4)-)-methyltransferase RsmH</fullName>
    </alternativeName>
</protein>
<dbReference type="InterPro" id="IPR029063">
    <property type="entry name" value="SAM-dependent_MTases_sf"/>
</dbReference>
<feature type="binding site" evidence="6">
    <location>
        <begin position="35"/>
        <end position="37"/>
    </location>
    <ligand>
        <name>S-adenosyl-L-methionine</name>
        <dbReference type="ChEBI" id="CHEBI:59789"/>
    </ligand>
</feature>
<keyword evidence="2 6" id="KW-0698">rRNA processing</keyword>
<sequence>MTNETIHRSVLTAEMKTALAVKSGGTYLDGTFGGGGHSAALLEASYPDGKVVALDRDPMVEPRGRQYEERYPGRLVFHQMSYHKMKDLNKLFDGIVLDLGMSSDQLSATGEPIGRGFSFSRDEPLDMRFDPTSGASAAMFLRQASLLEITRMLSELAQDRYSLTLARKIVETRRTSPIKTTTDLVRVIGNSNPKVLAPIFQAIRISVNRELEILKAGLLAAKECLRQDGRLAVITFHSVEDRIVKSFFRENNFELVTKKPIAPSEDELQSNPSSRSAHLRAGIIKEESES</sequence>
<dbReference type="PANTHER" id="PTHR11265">
    <property type="entry name" value="S-ADENOSYL-METHYLTRANSFERASE MRAW"/>
    <property type="match status" value="1"/>
</dbReference>
<evidence type="ECO:0000256" key="6">
    <source>
        <dbReference type="HAMAP-Rule" id="MF_01007"/>
    </source>
</evidence>
<dbReference type="Pfam" id="PF01795">
    <property type="entry name" value="Methyltransf_5"/>
    <property type="match status" value="1"/>
</dbReference>
<organism evidence="8 9">
    <name type="scientific">Candidatus Berkelbacteria bacterium RIFCSPLOWO2_01_FULL_50_28</name>
    <dbReference type="NCBI Taxonomy" id="1797471"/>
    <lineage>
        <taxon>Bacteria</taxon>
        <taxon>Candidatus Berkelbacteria</taxon>
    </lineage>
</organism>
<dbReference type="PIRSF" id="PIRSF004486">
    <property type="entry name" value="MraW"/>
    <property type="match status" value="1"/>
</dbReference>
<accession>A0A1F5EBH7</accession>
<evidence type="ECO:0000313" key="8">
    <source>
        <dbReference type="EMBL" id="OGD64745.1"/>
    </source>
</evidence>
<dbReference type="Proteomes" id="UP000177481">
    <property type="component" value="Unassembled WGS sequence"/>
</dbReference>
<dbReference type="GO" id="GO:0005737">
    <property type="term" value="C:cytoplasm"/>
    <property type="evidence" value="ECO:0007669"/>
    <property type="project" value="UniProtKB-SubCell"/>
</dbReference>
<evidence type="ECO:0000256" key="1">
    <source>
        <dbReference type="ARBA" id="ARBA00010396"/>
    </source>
</evidence>
<dbReference type="EC" id="2.1.1.199" evidence="6"/>
<comment type="similarity">
    <text evidence="1 6">Belongs to the methyltransferase superfamily. RsmH family.</text>
</comment>
<comment type="subcellular location">
    <subcellularLocation>
        <location evidence="6">Cytoplasm</location>
    </subcellularLocation>
</comment>
<keyword evidence="4 6" id="KW-0808">Transferase</keyword>
<dbReference type="InterPro" id="IPR023397">
    <property type="entry name" value="SAM-dep_MeTrfase_MraW_recog"/>
</dbReference>
<reference evidence="8 9" key="1">
    <citation type="journal article" date="2016" name="Nat. Commun.">
        <title>Thousands of microbial genomes shed light on interconnected biogeochemical processes in an aquifer system.</title>
        <authorList>
            <person name="Anantharaman K."/>
            <person name="Brown C.T."/>
            <person name="Hug L.A."/>
            <person name="Sharon I."/>
            <person name="Castelle C.J."/>
            <person name="Probst A.J."/>
            <person name="Thomas B.C."/>
            <person name="Singh A."/>
            <person name="Wilkins M.J."/>
            <person name="Karaoz U."/>
            <person name="Brodie E.L."/>
            <person name="Williams K.H."/>
            <person name="Hubbard S.S."/>
            <person name="Banfield J.F."/>
        </authorList>
    </citation>
    <scope>NUCLEOTIDE SEQUENCE [LARGE SCALE GENOMIC DNA]</scope>
</reference>
<dbReference type="GO" id="GO:0071424">
    <property type="term" value="F:rRNA (cytosine-N4-)-methyltransferase activity"/>
    <property type="evidence" value="ECO:0007669"/>
    <property type="project" value="UniProtKB-UniRule"/>
</dbReference>
<feature type="region of interest" description="Disordered" evidence="7">
    <location>
        <begin position="262"/>
        <end position="290"/>
    </location>
</feature>
<evidence type="ECO:0000256" key="4">
    <source>
        <dbReference type="ARBA" id="ARBA00022679"/>
    </source>
</evidence>
<proteinExistence type="inferred from homology"/>
<dbReference type="SUPFAM" id="SSF53335">
    <property type="entry name" value="S-adenosyl-L-methionine-dependent methyltransferases"/>
    <property type="match status" value="1"/>
</dbReference>
<feature type="binding site" evidence="6">
    <location>
        <position position="98"/>
    </location>
    <ligand>
        <name>S-adenosyl-L-methionine</name>
        <dbReference type="ChEBI" id="CHEBI:59789"/>
    </ligand>
</feature>
<dbReference type="AlphaFoldDB" id="A0A1F5EBH7"/>
<dbReference type="GO" id="GO:0070475">
    <property type="term" value="P:rRNA base methylation"/>
    <property type="evidence" value="ECO:0007669"/>
    <property type="project" value="UniProtKB-UniRule"/>
</dbReference>
<dbReference type="Gene3D" id="1.10.150.170">
    <property type="entry name" value="Putative methyltransferase TM0872, insert domain"/>
    <property type="match status" value="1"/>
</dbReference>